<feature type="transmembrane region" description="Helical" evidence="1">
    <location>
        <begin position="130"/>
        <end position="150"/>
    </location>
</feature>
<feature type="chain" id="PRO_5046800619" description="DUF998 domain-containing protein" evidence="2">
    <location>
        <begin position="27"/>
        <end position="239"/>
    </location>
</feature>
<evidence type="ECO:0000256" key="2">
    <source>
        <dbReference type="SAM" id="SignalP"/>
    </source>
</evidence>
<organism evidence="3 4">
    <name type="scientific">Cellulomonas wangsupingiae</name>
    <dbReference type="NCBI Taxonomy" id="2968085"/>
    <lineage>
        <taxon>Bacteria</taxon>
        <taxon>Bacillati</taxon>
        <taxon>Actinomycetota</taxon>
        <taxon>Actinomycetes</taxon>
        <taxon>Micrococcales</taxon>
        <taxon>Cellulomonadaceae</taxon>
        <taxon>Cellulomonas</taxon>
    </lineage>
</organism>
<evidence type="ECO:0000313" key="4">
    <source>
        <dbReference type="Proteomes" id="UP001317322"/>
    </source>
</evidence>
<feature type="signal peptide" evidence="2">
    <location>
        <begin position="1"/>
        <end position="26"/>
    </location>
</feature>
<evidence type="ECO:0008006" key="5">
    <source>
        <dbReference type="Google" id="ProtNLM"/>
    </source>
</evidence>
<feature type="transmembrane region" description="Helical" evidence="1">
    <location>
        <begin position="162"/>
        <end position="188"/>
    </location>
</feature>
<evidence type="ECO:0000313" key="3">
    <source>
        <dbReference type="EMBL" id="UUI65927.1"/>
    </source>
</evidence>
<name>A0ABY5K662_9CELL</name>
<feature type="transmembrane region" description="Helical" evidence="1">
    <location>
        <begin position="194"/>
        <end position="213"/>
    </location>
</feature>
<protein>
    <recommendedName>
        <fullName evidence="5">DUF998 domain-containing protein</fullName>
    </recommendedName>
</protein>
<dbReference type="Proteomes" id="UP001317322">
    <property type="component" value="Chromosome"/>
</dbReference>
<keyword evidence="2" id="KW-0732">Signal</keyword>
<evidence type="ECO:0000256" key="1">
    <source>
        <dbReference type="SAM" id="Phobius"/>
    </source>
</evidence>
<dbReference type="RefSeq" id="WP_227564017.1">
    <property type="nucleotide sequence ID" value="NZ_CP101989.1"/>
</dbReference>
<sequence>MSHIAARAAASFLLLASAALFVAASAQRWWPACPRGRFDTAACLRLQDHEFDYLSVSAPWTSLGDAAQYAGVGMFLLAGAAAVLPFVLAGRALRFQVPIAVMVAGSLTILGVEVWWSGVTGQPQTAPGSSAAALVWALGVPLLLGAWWLRESMRADGDGMRWTSALAGALMAAAPLPVLLLGPLAVGYVSHDTAPWSDAVIAVPLAVAALLVWKVPRATRPRSAARPPTRPTTAAPAPR</sequence>
<accession>A0ABY5K662</accession>
<dbReference type="EMBL" id="CP101989">
    <property type="protein sequence ID" value="UUI65927.1"/>
    <property type="molecule type" value="Genomic_DNA"/>
</dbReference>
<proteinExistence type="predicted"/>
<reference evidence="3 4" key="1">
    <citation type="submission" date="2022-07" db="EMBL/GenBank/DDBJ databases">
        <title>Novel species in genus cellulomonas.</title>
        <authorList>
            <person name="Ye L."/>
        </authorList>
    </citation>
    <scope>NUCLEOTIDE SEQUENCE [LARGE SCALE GENOMIC DNA]</scope>
    <source>
        <strain evidence="4">zg-Y908</strain>
    </source>
</reference>
<keyword evidence="4" id="KW-1185">Reference proteome</keyword>
<gene>
    <name evidence="3" type="ORF">NP075_04105</name>
</gene>
<feature type="transmembrane region" description="Helical" evidence="1">
    <location>
        <begin position="66"/>
        <end position="87"/>
    </location>
</feature>
<keyword evidence="1" id="KW-1133">Transmembrane helix</keyword>
<feature type="transmembrane region" description="Helical" evidence="1">
    <location>
        <begin position="99"/>
        <end position="118"/>
    </location>
</feature>
<keyword evidence="1" id="KW-0472">Membrane</keyword>
<keyword evidence="1" id="KW-0812">Transmembrane</keyword>